<organism evidence="1 2">
    <name type="scientific">Trypanosoma congolense (strain IL3000)</name>
    <dbReference type="NCBI Taxonomy" id="1068625"/>
    <lineage>
        <taxon>Eukaryota</taxon>
        <taxon>Discoba</taxon>
        <taxon>Euglenozoa</taxon>
        <taxon>Kinetoplastea</taxon>
        <taxon>Metakinetoplastina</taxon>
        <taxon>Trypanosomatida</taxon>
        <taxon>Trypanosomatidae</taxon>
        <taxon>Trypanosoma</taxon>
        <taxon>Nannomonas</taxon>
    </lineage>
</organism>
<sequence>MPSGGRESGVCIVVLLRTCEGLHVVCVLRCGVCGTRAVCVCLLWGGVPLHFAPLETQPLSRFPSFPLRVITAASFHLCSSRTPPLPPPVFTSKLFELKRQGGDVVVGRKAFFPPQQPSPPPHCGTGVCVSAHLQEFICIHVDRPECGRTTR</sequence>
<evidence type="ECO:0000313" key="2">
    <source>
        <dbReference type="Proteomes" id="UP000000702"/>
    </source>
</evidence>
<evidence type="ECO:0000313" key="1">
    <source>
        <dbReference type="EMBL" id="CCD12536.1"/>
    </source>
</evidence>
<keyword evidence="2" id="KW-1185">Reference proteome</keyword>
<name>F9W5T3_TRYCI</name>
<proteinExistence type="predicted"/>
<reference evidence="1 2" key="2">
    <citation type="journal article" date="2012" name="Proc. Natl. Acad. Sci. U.S.A.">
        <title>Antigenic diversity is generated by distinct evolutionary mechanisms in African trypanosome species.</title>
        <authorList>
            <person name="Jackson A.P."/>
            <person name="Berry A."/>
            <person name="Aslett M."/>
            <person name="Allison H.C."/>
            <person name="Burton P."/>
            <person name="Vavrova-Anderson J."/>
            <person name="Brown R."/>
            <person name="Browne H."/>
            <person name="Corton N."/>
            <person name="Hauser H."/>
            <person name="Gamble J."/>
            <person name="Gilderthorp R."/>
            <person name="Marcello L."/>
            <person name="McQuillan J."/>
            <person name="Otto T.D."/>
            <person name="Quail M.A."/>
            <person name="Sanders M.J."/>
            <person name="van Tonder A."/>
            <person name="Ginger M.L."/>
            <person name="Field M.C."/>
            <person name="Barry J.D."/>
            <person name="Hertz-Fowler C."/>
            <person name="Berriman M."/>
        </authorList>
    </citation>
    <scope>NUCLEOTIDE SEQUENCE [LARGE SCALE GENOMIC DNA]</scope>
    <source>
        <strain evidence="1 2">IL3000</strain>
    </source>
</reference>
<dbReference type="EMBL" id="CAEQ01000766">
    <property type="protein sequence ID" value="CCD12536.1"/>
    <property type="molecule type" value="Genomic_DNA"/>
</dbReference>
<protein>
    <submittedName>
        <fullName evidence="1">WGS project CAEQ00000000 data, annotated contig 1373</fullName>
    </submittedName>
</protein>
<reference evidence="2" key="1">
    <citation type="submission" date="2011-07" db="EMBL/GenBank/DDBJ databases">
        <title>Divergent evolution of antigenic variation in African trypanosomes.</title>
        <authorList>
            <person name="Jackson A.P."/>
            <person name="Berry A."/>
            <person name="Allison H.C."/>
            <person name="Burton P."/>
            <person name="Anderson J."/>
            <person name="Aslett M."/>
            <person name="Brown R."/>
            <person name="Corton N."/>
            <person name="Harris D."/>
            <person name="Hauser H."/>
            <person name="Gamble J."/>
            <person name="Gilderthorp R."/>
            <person name="McQuillan J."/>
            <person name="Quail M.A."/>
            <person name="Sanders M."/>
            <person name="Van Tonder A."/>
            <person name="Ginger M.L."/>
            <person name="Donelson J.E."/>
            <person name="Field M.C."/>
            <person name="Barry J.D."/>
            <person name="Berriman M."/>
            <person name="Hertz-Fowler C."/>
        </authorList>
    </citation>
    <scope>NUCLEOTIDE SEQUENCE [LARGE SCALE GENOMIC DNA]</scope>
    <source>
        <strain evidence="2">IL3000</strain>
    </source>
</reference>
<comment type="caution">
    <text evidence="1">The sequence shown here is derived from an EMBL/GenBank/DDBJ whole genome shotgun (WGS) entry which is preliminary data.</text>
</comment>
<dbReference type="Proteomes" id="UP000000702">
    <property type="component" value="Unassembled WGS sequence"/>
</dbReference>
<dbReference type="VEuPathDB" id="TriTrypDB:TcIL3000_0_34080"/>
<gene>
    <name evidence="1" type="ORF">TCIL3000_0_34080</name>
</gene>
<accession>F9W5T3</accession>
<dbReference type="AlphaFoldDB" id="F9W5T3"/>